<sequence>FGCVTNKNLLCQEYFRNIFLHHCSIIFKPKYDQNSIRTGGFHKPSLCKCYLLKKFKRMSQTKALQVCSGEQSGLVNFWYTCDFQMESDMNDLSDECRKIYSQKAGKSDVYELYKTEAEIFYKFRNKLVECESNGKTCALSDGQSELEMPLLIGYDINKRMRLYKEAEMNQCYVETTNNIEFIKCIIETRKKLLAALNQNCSSM</sequence>
<name>A0A0K8V0Y7_BACLA</name>
<reference evidence="1" key="1">
    <citation type="submission" date="2015-06" db="EMBL/GenBank/DDBJ databases">
        <authorList>
            <person name="Hoefler B.C."/>
            <person name="Straight P.D."/>
        </authorList>
    </citation>
    <scope>NUCLEOTIDE SEQUENCE</scope>
</reference>
<feature type="non-terminal residue" evidence="1">
    <location>
        <position position="1"/>
    </location>
</feature>
<protein>
    <submittedName>
        <fullName evidence="1">Uncharacterized protein</fullName>
    </submittedName>
</protein>
<evidence type="ECO:0000313" key="1">
    <source>
        <dbReference type="EMBL" id="JAI32521.1"/>
    </source>
</evidence>
<organism evidence="1">
    <name type="scientific">Bactrocera latifrons</name>
    <name type="common">Malaysian fruit fly</name>
    <name type="synonym">Chaetodacus latifrons</name>
    <dbReference type="NCBI Taxonomy" id="174628"/>
    <lineage>
        <taxon>Eukaryota</taxon>
        <taxon>Metazoa</taxon>
        <taxon>Ecdysozoa</taxon>
        <taxon>Arthropoda</taxon>
        <taxon>Hexapoda</taxon>
        <taxon>Insecta</taxon>
        <taxon>Pterygota</taxon>
        <taxon>Neoptera</taxon>
        <taxon>Endopterygota</taxon>
        <taxon>Diptera</taxon>
        <taxon>Brachycera</taxon>
        <taxon>Muscomorpha</taxon>
        <taxon>Tephritoidea</taxon>
        <taxon>Tephritidae</taxon>
        <taxon>Bactrocera</taxon>
        <taxon>Bactrocera</taxon>
    </lineage>
</organism>
<accession>A0A0K8V0Y7</accession>
<dbReference type="AlphaFoldDB" id="A0A0K8V0Y7"/>
<gene>
    <name evidence="1" type="ORF">c0_g1_i1</name>
</gene>
<dbReference type="EMBL" id="GDHF01019793">
    <property type="protein sequence ID" value="JAI32521.1"/>
    <property type="molecule type" value="Transcribed_RNA"/>
</dbReference>
<dbReference type="OrthoDB" id="7901797at2759"/>
<proteinExistence type="predicted"/>